<evidence type="ECO:0000259" key="3">
    <source>
        <dbReference type="PROSITE" id="PS50801"/>
    </source>
</evidence>
<evidence type="ECO:0000313" key="4">
    <source>
        <dbReference type="EMBL" id="GIE97576.1"/>
    </source>
</evidence>
<evidence type="ECO:0000313" key="5">
    <source>
        <dbReference type="Proteomes" id="UP000636960"/>
    </source>
</evidence>
<sequence>MDPAKLSDFFPLLEASIIVTERSSTSVTVEFRGELDTDNMAEVESVLSGLLPEKGDVFADLAGVTFLGSSGIRALVQVYNECETRGVRFHVRNPAPMSRRVLEISGLTEAFDVPPGPPAPEPRLVDVLFRART</sequence>
<dbReference type="PROSITE" id="PS50801">
    <property type="entry name" value="STAS"/>
    <property type="match status" value="1"/>
</dbReference>
<evidence type="ECO:0000256" key="1">
    <source>
        <dbReference type="ARBA" id="ARBA00009013"/>
    </source>
</evidence>
<dbReference type="AlphaFoldDB" id="A0A919JYI4"/>
<dbReference type="GO" id="GO:0043856">
    <property type="term" value="F:anti-sigma factor antagonist activity"/>
    <property type="evidence" value="ECO:0007669"/>
    <property type="project" value="InterPro"/>
</dbReference>
<evidence type="ECO:0000256" key="2">
    <source>
        <dbReference type="RuleBase" id="RU003749"/>
    </source>
</evidence>
<accession>A0A919JYI4</accession>
<dbReference type="EMBL" id="BOMV01000057">
    <property type="protein sequence ID" value="GIE97576.1"/>
    <property type="molecule type" value="Genomic_DNA"/>
</dbReference>
<protein>
    <recommendedName>
        <fullName evidence="2">Anti-sigma factor antagonist</fullName>
    </recommendedName>
</protein>
<comment type="caution">
    <text evidence="4">The sequence shown here is derived from an EMBL/GenBank/DDBJ whole genome shotgun (WGS) entry which is preliminary data.</text>
</comment>
<organism evidence="4 5">
    <name type="scientific">Paractinoplanes rishiriensis</name>
    <dbReference type="NCBI Taxonomy" id="1050105"/>
    <lineage>
        <taxon>Bacteria</taxon>
        <taxon>Bacillati</taxon>
        <taxon>Actinomycetota</taxon>
        <taxon>Actinomycetes</taxon>
        <taxon>Micromonosporales</taxon>
        <taxon>Micromonosporaceae</taxon>
        <taxon>Paractinoplanes</taxon>
    </lineage>
</organism>
<dbReference type="InterPro" id="IPR002645">
    <property type="entry name" value="STAS_dom"/>
</dbReference>
<name>A0A919JYI4_9ACTN</name>
<proteinExistence type="inferred from homology"/>
<comment type="similarity">
    <text evidence="1 2">Belongs to the anti-sigma-factor antagonist family.</text>
</comment>
<dbReference type="NCBIfam" id="TIGR00377">
    <property type="entry name" value="ant_ant_sig"/>
    <property type="match status" value="1"/>
</dbReference>
<dbReference type="SUPFAM" id="SSF52091">
    <property type="entry name" value="SpoIIaa-like"/>
    <property type="match status" value="1"/>
</dbReference>
<dbReference type="Pfam" id="PF01740">
    <property type="entry name" value="STAS"/>
    <property type="match status" value="1"/>
</dbReference>
<keyword evidence="5" id="KW-1185">Reference proteome</keyword>
<dbReference type="InterPro" id="IPR003658">
    <property type="entry name" value="Anti-sigma_ant"/>
</dbReference>
<dbReference type="Gene3D" id="3.30.750.24">
    <property type="entry name" value="STAS domain"/>
    <property type="match status" value="1"/>
</dbReference>
<dbReference type="Proteomes" id="UP000636960">
    <property type="component" value="Unassembled WGS sequence"/>
</dbReference>
<dbReference type="PANTHER" id="PTHR33495:SF2">
    <property type="entry name" value="ANTI-SIGMA FACTOR ANTAGONIST TM_1081-RELATED"/>
    <property type="match status" value="1"/>
</dbReference>
<dbReference type="PANTHER" id="PTHR33495">
    <property type="entry name" value="ANTI-SIGMA FACTOR ANTAGONIST TM_1081-RELATED-RELATED"/>
    <property type="match status" value="1"/>
</dbReference>
<dbReference type="CDD" id="cd07043">
    <property type="entry name" value="STAS_anti-anti-sigma_factors"/>
    <property type="match status" value="1"/>
</dbReference>
<reference evidence="4" key="1">
    <citation type="submission" date="2021-01" db="EMBL/GenBank/DDBJ databases">
        <title>Whole genome shotgun sequence of Actinoplanes rishiriensis NBRC 108556.</title>
        <authorList>
            <person name="Komaki H."/>
            <person name="Tamura T."/>
        </authorList>
    </citation>
    <scope>NUCLEOTIDE SEQUENCE</scope>
    <source>
        <strain evidence="4">NBRC 108556</strain>
    </source>
</reference>
<dbReference type="InterPro" id="IPR036513">
    <property type="entry name" value="STAS_dom_sf"/>
</dbReference>
<feature type="domain" description="STAS" evidence="3">
    <location>
        <begin position="16"/>
        <end position="109"/>
    </location>
</feature>
<gene>
    <name evidence="4" type="ORF">Ari01nite_50410</name>
</gene>